<accession>A0A1K2I0E6</accession>
<dbReference type="EMBL" id="FPKU01000003">
    <property type="protein sequence ID" value="SFZ85861.1"/>
    <property type="molecule type" value="Genomic_DNA"/>
</dbReference>
<dbReference type="Proteomes" id="UP000183447">
    <property type="component" value="Unassembled WGS sequence"/>
</dbReference>
<protein>
    <recommendedName>
        <fullName evidence="3">Glycine/D-amino acid oxidase</fullName>
    </recommendedName>
</protein>
<dbReference type="RefSeq" id="WP_072345039.1">
    <property type="nucleotide sequence ID" value="NZ_FPKU01000003.1"/>
</dbReference>
<reference evidence="1 2" key="1">
    <citation type="submission" date="2016-11" db="EMBL/GenBank/DDBJ databases">
        <authorList>
            <person name="Jaros S."/>
            <person name="Januszkiewicz K."/>
            <person name="Wedrychowicz H."/>
        </authorList>
    </citation>
    <scope>NUCLEOTIDE SEQUENCE [LARGE SCALE GENOMIC DNA]</scope>
    <source>
        <strain evidence="1 2">ATCC 23634</strain>
    </source>
</reference>
<proteinExistence type="predicted"/>
<organism evidence="1 2">
    <name type="scientific">Devosia enhydra</name>
    <dbReference type="NCBI Taxonomy" id="665118"/>
    <lineage>
        <taxon>Bacteria</taxon>
        <taxon>Pseudomonadati</taxon>
        <taxon>Pseudomonadota</taxon>
        <taxon>Alphaproteobacteria</taxon>
        <taxon>Hyphomicrobiales</taxon>
        <taxon>Devosiaceae</taxon>
        <taxon>Devosia</taxon>
    </lineage>
</organism>
<gene>
    <name evidence="1" type="ORF">SAMN02983003_3033</name>
</gene>
<dbReference type="AlphaFoldDB" id="A0A1K2I0E6"/>
<dbReference type="InterPro" id="IPR036188">
    <property type="entry name" value="FAD/NAD-bd_sf"/>
</dbReference>
<evidence type="ECO:0000313" key="1">
    <source>
        <dbReference type="EMBL" id="SFZ85861.1"/>
    </source>
</evidence>
<dbReference type="SUPFAM" id="SSF51905">
    <property type="entry name" value="FAD/NAD(P)-binding domain"/>
    <property type="match status" value="1"/>
</dbReference>
<evidence type="ECO:0008006" key="3">
    <source>
        <dbReference type="Google" id="ProtNLM"/>
    </source>
</evidence>
<name>A0A1K2I0E6_9HYPH</name>
<dbReference type="STRING" id="665118.SAMN02983003_3033"/>
<keyword evidence="2" id="KW-1185">Reference proteome</keyword>
<evidence type="ECO:0000313" key="2">
    <source>
        <dbReference type="Proteomes" id="UP000183447"/>
    </source>
</evidence>
<sequence length="361" mass="37529">MEATGFDIAVLGSDPLSLLCAGILAEQHGRRVCLVSRPFAQGQLPRGVDLSVAPATRPALWQLALRVVPETRALLERIGAGAAILPSEPMLIGSHPATLEALQHMRHVASGSGARITRVADVDIGEGAVGYRFSGDFQLDRARLIPTLLAWLETLGVHLSGPISGPVTLRRDGSVRLPVEDRMLLAGEAVFLDAEAIGAHLPASARDPILNLDPARAILTEPARPLSSGAMIYLDRGATLTQASDGSITALLRGDPDSAAARLGACLPAQGLLRRSAEASFLVSDCGDGAPLVGTVRGSRARIVAGLGPWAAFLAPLLARWMVGAAEPAEASILAAFASQRGTPRPAVADFSVPRCLAGFS</sequence>